<dbReference type="PANTHER" id="PTHR10104">
    <property type="entry name" value="STATHMIN"/>
    <property type="match status" value="1"/>
</dbReference>
<keyword evidence="4" id="KW-1185">Reference proteome</keyword>
<dbReference type="GO" id="GO:0043005">
    <property type="term" value="C:neuron projection"/>
    <property type="evidence" value="ECO:0007669"/>
    <property type="project" value="TreeGrafter"/>
</dbReference>
<evidence type="ECO:0000256" key="2">
    <source>
        <dbReference type="SAM" id="MobiDB-lite"/>
    </source>
</evidence>
<feature type="coiled-coil region" evidence="1">
    <location>
        <begin position="112"/>
        <end position="150"/>
    </location>
</feature>
<accession>A0A7D9I9K4</accession>
<keyword evidence="1" id="KW-0175">Coiled coil</keyword>
<dbReference type="PANTHER" id="PTHR10104:SF1">
    <property type="entry name" value="STATHMIN, ISOFORM D"/>
    <property type="match status" value="1"/>
</dbReference>
<comment type="caution">
    <text evidence="3">The sequence shown here is derived from an EMBL/GenBank/DDBJ whole genome shotgun (WGS) entry which is preliminary data.</text>
</comment>
<evidence type="ECO:0000313" key="4">
    <source>
        <dbReference type="Proteomes" id="UP001152795"/>
    </source>
</evidence>
<dbReference type="EMBL" id="CACRXK020003952">
    <property type="protein sequence ID" value="CAB4000886.1"/>
    <property type="molecule type" value="Genomic_DNA"/>
</dbReference>
<organism evidence="3 4">
    <name type="scientific">Paramuricea clavata</name>
    <name type="common">Red gorgonian</name>
    <name type="synonym">Violescent sea-whip</name>
    <dbReference type="NCBI Taxonomy" id="317549"/>
    <lineage>
        <taxon>Eukaryota</taxon>
        <taxon>Metazoa</taxon>
        <taxon>Cnidaria</taxon>
        <taxon>Anthozoa</taxon>
        <taxon>Octocorallia</taxon>
        <taxon>Malacalcyonacea</taxon>
        <taxon>Plexauridae</taxon>
        <taxon>Paramuricea</taxon>
    </lineage>
</organism>
<dbReference type="Gene3D" id="6.10.280.30">
    <property type="match status" value="1"/>
</dbReference>
<sequence>MEVPVDKEITSENAGDNSTQNVEKVQLEGMVTNAKEVKAGLAYEVVIKPALEPEKKPNIESPAKEITKEIVNKKLVEAAHRRKILASEKHEKIVAEMEHVKQVHHVRTESVEEKTKQVAVKLEEKRKTIEARQEAARIELEKQRQAKQERFKDVLQHAHKKEELLVKTTEEKITVKTEVSTEKREAIIKGIKEQQQARFKKIEMAKNIREEIQQNRSKDLEEKTQQKFMTAKELLENQEKARQVKIVVVV</sequence>
<gene>
    <name evidence="3" type="ORF">PACLA_8A050797</name>
</gene>
<dbReference type="Pfam" id="PF00836">
    <property type="entry name" value="Stathmin"/>
    <property type="match status" value="1"/>
</dbReference>
<evidence type="ECO:0000256" key="1">
    <source>
        <dbReference type="SAM" id="Coils"/>
    </source>
</evidence>
<dbReference type="GO" id="GO:0005737">
    <property type="term" value="C:cytoplasm"/>
    <property type="evidence" value="ECO:0007669"/>
    <property type="project" value="TreeGrafter"/>
</dbReference>
<dbReference type="Proteomes" id="UP001152795">
    <property type="component" value="Unassembled WGS sequence"/>
</dbReference>
<dbReference type="GO" id="GO:0031110">
    <property type="term" value="P:regulation of microtubule polymerization or depolymerization"/>
    <property type="evidence" value="ECO:0007669"/>
    <property type="project" value="InterPro"/>
</dbReference>
<feature type="compositionally biased region" description="Basic and acidic residues" evidence="2">
    <location>
        <begin position="1"/>
        <end position="10"/>
    </location>
</feature>
<dbReference type="GO" id="GO:0007019">
    <property type="term" value="P:microtubule depolymerization"/>
    <property type="evidence" value="ECO:0007669"/>
    <property type="project" value="TreeGrafter"/>
</dbReference>
<feature type="compositionally biased region" description="Polar residues" evidence="2">
    <location>
        <begin position="11"/>
        <end position="20"/>
    </location>
</feature>
<evidence type="ECO:0000313" key="3">
    <source>
        <dbReference type="EMBL" id="CAB4000886.1"/>
    </source>
</evidence>
<dbReference type="GO" id="GO:0031175">
    <property type="term" value="P:neuron projection development"/>
    <property type="evidence" value="ECO:0007669"/>
    <property type="project" value="TreeGrafter"/>
</dbReference>
<dbReference type="GO" id="GO:0015631">
    <property type="term" value="F:tubulin binding"/>
    <property type="evidence" value="ECO:0007669"/>
    <property type="project" value="TreeGrafter"/>
</dbReference>
<proteinExistence type="predicted"/>
<dbReference type="InterPro" id="IPR000956">
    <property type="entry name" value="Stathmin_fam"/>
</dbReference>
<protein>
    <submittedName>
        <fullName evidence="3">Trichohyalin-like isoform X1</fullName>
    </submittedName>
</protein>
<dbReference type="AlphaFoldDB" id="A0A7D9I9K4"/>
<reference evidence="3" key="1">
    <citation type="submission" date="2020-04" db="EMBL/GenBank/DDBJ databases">
        <authorList>
            <person name="Alioto T."/>
            <person name="Alioto T."/>
            <person name="Gomez Garrido J."/>
        </authorList>
    </citation>
    <scope>NUCLEOTIDE SEQUENCE</scope>
    <source>
        <strain evidence="3">A484AB</strain>
    </source>
</reference>
<dbReference type="OrthoDB" id="5986631at2759"/>
<name>A0A7D9I9K4_PARCT</name>
<feature type="region of interest" description="Disordered" evidence="2">
    <location>
        <begin position="1"/>
        <end position="20"/>
    </location>
</feature>